<evidence type="ECO:0000256" key="3">
    <source>
        <dbReference type="ARBA" id="ARBA00022676"/>
    </source>
</evidence>
<dbReference type="EMBL" id="GGEC01050689">
    <property type="protein sequence ID" value="MBX31173.1"/>
    <property type="molecule type" value="Transcribed_RNA"/>
</dbReference>
<organism evidence="8">
    <name type="scientific">Rhizophora mucronata</name>
    <name type="common">Asiatic mangrove</name>
    <dbReference type="NCBI Taxonomy" id="61149"/>
    <lineage>
        <taxon>Eukaryota</taxon>
        <taxon>Viridiplantae</taxon>
        <taxon>Streptophyta</taxon>
        <taxon>Embryophyta</taxon>
        <taxon>Tracheophyta</taxon>
        <taxon>Spermatophyta</taxon>
        <taxon>Magnoliopsida</taxon>
        <taxon>eudicotyledons</taxon>
        <taxon>Gunneridae</taxon>
        <taxon>Pentapetalae</taxon>
        <taxon>rosids</taxon>
        <taxon>fabids</taxon>
        <taxon>Malpighiales</taxon>
        <taxon>Rhizophoraceae</taxon>
        <taxon>Rhizophora</taxon>
    </lineage>
</organism>
<dbReference type="FunFam" id="3.40.50.2000:FF:000051">
    <property type="entry name" value="Glycosyltransferase"/>
    <property type="match status" value="1"/>
</dbReference>
<dbReference type="PANTHER" id="PTHR48046:SF1">
    <property type="entry name" value="GLYCOSYLTRANSFERASE-RELATED"/>
    <property type="match status" value="1"/>
</dbReference>
<evidence type="ECO:0000256" key="4">
    <source>
        <dbReference type="ARBA" id="ARBA00022679"/>
    </source>
</evidence>
<dbReference type="UniPathway" id="UPA00009"/>
<dbReference type="InterPro" id="IPR002213">
    <property type="entry name" value="UDP_glucos_trans"/>
</dbReference>
<accession>A0A2P2MLS4</accession>
<dbReference type="GO" id="GO:0009718">
    <property type="term" value="P:anthocyanin-containing compound biosynthetic process"/>
    <property type="evidence" value="ECO:0007669"/>
    <property type="project" value="UniProtKB-UniPathway"/>
</dbReference>
<dbReference type="InterPro" id="IPR035595">
    <property type="entry name" value="UDP_glycos_trans_CS"/>
</dbReference>
<comment type="pathway">
    <text evidence="1">Pigment biosynthesis; anthocyanin biosynthesis.</text>
</comment>
<dbReference type="PROSITE" id="PS00375">
    <property type="entry name" value="UDPGT"/>
    <property type="match status" value="1"/>
</dbReference>
<keyword evidence="3 6" id="KW-0328">Glycosyltransferase</keyword>
<reference evidence="8" key="1">
    <citation type="submission" date="2018-02" db="EMBL/GenBank/DDBJ databases">
        <title>Rhizophora mucronata_Transcriptome.</title>
        <authorList>
            <person name="Meera S.P."/>
            <person name="Sreeshan A."/>
            <person name="Augustine A."/>
        </authorList>
    </citation>
    <scope>NUCLEOTIDE SEQUENCE</scope>
    <source>
        <tissue evidence="8">Leaf</tissue>
    </source>
</reference>
<dbReference type="AlphaFoldDB" id="A0A2P2MLS4"/>
<name>A0A2P2MLS4_RHIMU</name>
<dbReference type="PANTHER" id="PTHR48046">
    <property type="entry name" value="UDP-GLYCOSYLTRANSFERASE 72E1"/>
    <property type="match status" value="1"/>
</dbReference>
<comment type="similarity">
    <text evidence="2 6">Belongs to the UDP-glycosyltransferase family.</text>
</comment>
<evidence type="ECO:0000313" key="8">
    <source>
        <dbReference type="EMBL" id="MBX31176.1"/>
    </source>
</evidence>
<sequence>MEENTRSRPHLILLSSPGTGHLIPVLQLCKRLVMLCNFDVTTFVVGSNSSEAETQIIQPARSSKLCRIVELPAVDISVLFDPGAAVVTRICVMMREIRPALRSAVLAFKVRPAAFIVDHFGTESFGVAEELGIPKFVYIPSNAWFLALLAYLPVLDKEVKGEYLDQKEPLQIPGCMSVRPEDVIDPMLDRTDQQYLECVRIAKEIASGDMILLNTWEDLESTALLAIREGELLGGVVKKRVFPIGPLTRPVGPSGVKSELCVWLDEQPKQSVIYVSFGSGGTLSQEQMTELAWGLELSRQRFIWVVRPPTIGGGDESFFTAGNVSDDISVYLPCGFLTRTQGVGLLVPQWGPQVDILGHPSVGGFLTHCGWNSVLESITNGVPMIVWPLYAEQRMNATLLTEELGVAVRTEVLPSKGVVGRTEIQNLIKRIMVEEEGTMLRSRVKEFKNSAEKALAEGGSSDNALSEVANVCQIK</sequence>
<dbReference type="GO" id="GO:0047213">
    <property type="term" value="F:anthocyanidin 3-O-glucosyltransferase activity"/>
    <property type="evidence" value="ECO:0007669"/>
    <property type="project" value="UniProtKB-EC"/>
</dbReference>
<protein>
    <recommendedName>
        <fullName evidence="7">Glycosyltransferase</fullName>
        <ecNumber evidence="7">2.4.1.-</ecNumber>
    </recommendedName>
</protein>
<dbReference type="CDD" id="cd03784">
    <property type="entry name" value="GT1_Gtf-like"/>
    <property type="match status" value="1"/>
</dbReference>
<keyword evidence="4 6" id="KW-0808">Transferase</keyword>
<dbReference type="Pfam" id="PF00201">
    <property type="entry name" value="UDPGT"/>
    <property type="match status" value="1"/>
</dbReference>
<evidence type="ECO:0000256" key="5">
    <source>
        <dbReference type="ARBA" id="ARBA00047606"/>
    </source>
</evidence>
<dbReference type="Gene3D" id="3.40.50.2000">
    <property type="entry name" value="Glycogen Phosphorylase B"/>
    <property type="match status" value="2"/>
</dbReference>
<comment type="catalytic activity">
    <reaction evidence="5">
        <text>an anthocyanidin + UDP-alpha-D-glucose + H(+) = an anthocyanidin 3-O-beta-D-glucoside + UDP</text>
        <dbReference type="Rhea" id="RHEA:20093"/>
        <dbReference type="ChEBI" id="CHEBI:15378"/>
        <dbReference type="ChEBI" id="CHEBI:16307"/>
        <dbReference type="ChEBI" id="CHEBI:58223"/>
        <dbReference type="ChEBI" id="CHEBI:58885"/>
        <dbReference type="ChEBI" id="CHEBI:143576"/>
        <dbReference type="EC" id="2.4.1.115"/>
    </reaction>
</comment>
<dbReference type="SUPFAM" id="SSF53756">
    <property type="entry name" value="UDP-Glycosyltransferase/glycogen phosphorylase"/>
    <property type="match status" value="1"/>
</dbReference>
<dbReference type="EMBL" id="GGEC01050692">
    <property type="protein sequence ID" value="MBX31176.1"/>
    <property type="molecule type" value="Transcribed_RNA"/>
</dbReference>
<evidence type="ECO:0000256" key="7">
    <source>
        <dbReference type="RuleBase" id="RU362057"/>
    </source>
</evidence>
<evidence type="ECO:0000256" key="1">
    <source>
        <dbReference type="ARBA" id="ARBA00004935"/>
    </source>
</evidence>
<proteinExistence type="inferred from homology"/>
<dbReference type="EC" id="2.4.1.-" evidence="7"/>
<evidence type="ECO:0000256" key="2">
    <source>
        <dbReference type="ARBA" id="ARBA00009995"/>
    </source>
</evidence>
<evidence type="ECO:0000256" key="6">
    <source>
        <dbReference type="RuleBase" id="RU003718"/>
    </source>
</evidence>